<sequence>MYFFGFSRYSNSVSSFHVIPLPMLASVYENPGDCPVFLPKSPFRLGPTLCL</sequence>
<gene>
    <name evidence="1" type="ORF">CALMAC_LOCUS12022</name>
</gene>
<feature type="non-terminal residue" evidence="1">
    <location>
        <position position="51"/>
    </location>
</feature>
<evidence type="ECO:0000313" key="1">
    <source>
        <dbReference type="EMBL" id="VEN51630.1"/>
    </source>
</evidence>
<dbReference type="Proteomes" id="UP000410492">
    <property type="component" value="Unassembled WGS sequence"/>
</dbReference>
<protein>
    <submittedName>
        <fullName evidence="1">Uncharacterized protein</fullName>
    </submittedName>
</protein>
<dbReference type="AlphaFoldDB" id="A0A653CUM4"/>
<reference evidence="1 2" key="1">
    <citation type="submission" date="2019-01" db="EMBL/GenBank/DDBJ databases">
        <authorList>
            <person name="Sayadi A."/>
        </authorList>
    </citation>
    <scope>NUCLEOTIDE SEQUENCE [LARGE SCALE GENOMIC DNA]</scope>
</reference>
<organism evidence="1 2">
    <name type="scientific">Callosobruchus maculatus</name>
    <name type="common">Southern cowpea weevil</name>
    <name type="synonym">Pulse bruchid</name>
    <dbReference type="NCBI Taxonomy" id="64391"/>
    <lineage>
        <taxon>Eukaryota</taxon>
        <taxon>Metazoa</taxon>
        <taxon>Ecdysozoa</taxon>
        <taxon>Arthropoda</taxon>
        <taxon>Hexapoda</taxon>
        <taxon>Insecta</taxon>
        <taxon>Pterygota</taxon>
        <taxon>Neoptera</taxon>
        <taxon>Endopterygota</taxon>
        <taxon>Coleoptera</taxon>
        <taxon>Polyphaga</taxon>
        <taxon>Cucujiformia</taxon>
        <taxon>Chrysomeloidea</taxon>
        <taxon>Chrysomelidae</taxon>
        <taxon>Bruchinae</taxon>
        <taxon>Bruchini</taxon>
        <taxon>Callosobruchus</taxon>
    </lineage>
</organism>
<accession>A0A653CUM4</accession>
<dbReference type="OrthoDB" id="449280at2759"/>
<evidence type="ECO:0000313" key="2">
    <source>
        <dbReference type="Proteomes" id="UP000410492"/>
    </source>
</evidence>
<proteinExistence type="predicted"/>
<dbReference type="EMBL" id="CAACVG010008955">
    <property type="protein sequence ID" value="VEN51630.1"/>
    <property type="molecule type" value="Genomic_DNA"/>
</dbReference>
<name>A0A653CUM4_CALMS</name>
<keyword evidence="2" id="KW-1185">Reference proteome</keyword>